<dbReference type="AlphaFoldDB" id="A0AAE0EU70"/>
<comment type="caution">
    <text evidence="2">The sequence shown here is derived from an EMBL/GenBank/DDBJ whole genome shotgun (WGS) entry which is preliminary data.</text>
</comment>
<name>A0AAE0EU70_9CHLO</name>
<keyword evidence="3" id="KW-1185">Reference proteome</keyword>
<organism evidence="2 3">
    <name type="scientific">Cymbomonas tetramitiformis</name>
    <dbReference type="NCBI Taxonomy" id="36881"/>
    <lineage>
        <taxon>Eukaryota</taxon>
        <taxon>Viridiplantae</taxon>
        <taxon>Chlorophyta</taxon>
        <taxon>Pyramimonadophyceae</taxon>
        <taxon>Pyramimonadales</taxon>
        <taxon>Pyramimonadaceae</taxon>
        <taxon>Cymbomonas</taxon>
    </lineage>
</organism>
<proteinExistence type="predicted"/>
<protein>
    <recommendedName>
        <fullName evidence="1">Tyrosine-protein kinase ephrin type A/B receptor-like domain-containing protein</fullName>
    </recommendedName>
</protein>
<dbReference type="Proteomes" id="UP001190700">
    <property type="component" value="Unassembled WGS sequence"/>
</dbReference>
<dbReference type="SMART" id="SM01411">
    <property type="entry name" value="Ephrin_rec_like"/>
    <property type="match status" value="2"/>
</dbReference>
<dbReference type="InterPro" id="IPR009030">
    <property type="entry name" value="Growth_fac_rcpt_cys_sf"/>
</dbReference>
<evidence type="ECO:0000313" key="2">
    <source>
        <dbReference type="EMBL" id="KAK3240801.1"/>
    </source>
</evidence>
<feature type="domain" description="Tyrosine-protein kinase ephrin type A/B receptor-like" evidence="1">
    <location>
        <begin position="710"/>
        <end position="749"/>
    </location>
</feature>
<evidence type="ECO:0000313" key="3">
    <source>
        <dbReference type="Proteomes" id="UP001190700"/>
    </source>
</evidence>
<dbReference type="InterPro" id="IPR011641">
    <property type="entry name" value="Tyr-kin_ephrin_A/B_rcpt-like"/>
</dbReference>
<reference evidence="2 3" key="1">
    <citation type="journal article" date="2015" name="Genome Biol. Evol.">
        <title>Comparative Genomics of a Bacterivorous Green Alga Reveals Evolutionary Causalities and Consequences of Phago-Mixotrophic Mode of Nutrition.</title>
        <authorList>
            <person name="Burns J.A."/>
            <person name="Paasch A."/>
            <person name="Narechania A."/>
            <person name="Kim E."/>
        </authorList>
    </citation>
    <scope>NUCLEOTIDE SEQUENCE [LARGE SCALE GENOMIC DNA]</scope>
    <source>
        <strain evidence="2 3">PLY_AMNH</strain>
    </source>
</reference>
<dbReference type="Pfam" id="PF07699">
    <property type="entry name" value="Ephrin_rec_like"/>
    <property type="match status" value="1"/>
</dbReference>
<gene>
    <name evidence="2" type="ORF">CYMTET_49387</name>
</gene>
<accession>A0AAE0EU70</accession>
<dbReference type="Gene3D" id="2.10.50.10">
    <property type="entry name" value="Tumor Necrosis Factor Receptor, subunit A, domain 2"/>
    <property type="match status" value="2"/>
</dbReference>
<dbReference type="SUPFAM" id="SSF57184">
    <property type="entry name" value="Growth factor receptor domain"/>
    <property type="match status" value="1"/>
</dbReference>
<dbReference type="EMBL" id="LGRX02033549">
    <property type="protein sequence ID" value="KAK3240801.1"/>
    <property type="molecule type" value="Genomic_DNA"/>
</dbReference>
<sequence length="849" mass="90040">MTFNGTANDTCLHLDTSGMPGITSLYLQTASGPTSLQWQFFDVANDTILPCCGLYPGLFGLNGTVEFHPSTQQPACHLVGHVTVLLPPPPPQLPVAPPLPPIAPSEWTAWSVTIHPSAAAATTKNFFFEDLADIQLSCTLVREEEAGVGSAMVMEESNCSSPLRVEWLLPGNHTFTVEGFNRTNGVQLEPKVTQWEVQPRFYPSPAAMDLVVTAPAKRTELIELVSTEEGRSVTAEDYSASLVTSGSVEPLQLTVGPAQYAAGFAELLIDTFDVGFLAAFEFFVVIEDTRTGTNYTSMLRVPVHLLVRPPSTLLRFPHGDLMARSPSVVDAVIAGDPEPISVGLWLVNIDNRSTSWNVTTNDAAGGWAWLNLQCGELRYTGQKAQLRMMFDAVPTVVPSPPVQSTTFAVFNSADSSWQEIRVWRSVVAAAISNRSTIALREEAEESGSWGYGEGSMNLTAGDSAAVIIRPLDRYGNALGRGDLFHLDLLQVPTTENGASCVAAQDLPRKEVSEVVRPSFDSHRGVCILETEPVAPCGDYLLYLRYVADGADRGALNWTAPSSEEGDLVAALADEFNLDGSPLRLAFRRVACDANLLLLAPSPEGDQCWCAPGAYNTMAYDRPGDPVCAWCTAGTYGVGATLAGAAAACTSCAAHTTTLSPGATSADACVCATGHYNTAMYGVDGEQAVVAGATENASTTLAPTVSTSSGGGCAPCVAGSFQNMSNMTACILCPRGTFNVYVGSAEEAACEACGEDTVTYTSGSTSCETCPSNAYASTRPPATWAECRCMDGFYSGWADDVSSLAIAAEAYEDKQCHDCPEGGSCRHEMVIGVEGKVTSFRRSAVQLAES</sequence>
<evidence type="ECO:0000259" key="1">
    <source>
        <dbReference type="Pfam" id="PF07699"/>
    </source>
</evidence>